<organism evidence="2 3">
    <name type="scientific">Pedobacter africanus</name>
    <dbReference type="NCBI Taxonomy" id="151894"/>
    <lineage>
        <taxon>Bacteria</taxon>
        <taxon>Pseudomonadati</taxon>
        <taxon>Bacteroidota</taxon>
        <taxon>Sphingobacteriia</taxon>
        <taxon>Sphingobacteriales</taxon>
        <taxon>Sphingobacteriaceae</taxon>
        <taxon>Pedobacter</taxon>
    </lineage>
</organism>
<accession>A0A1W2DDJ3</accession>
<dbReference type="Gene3D" id="3.40.50.1360">
    <property type="match status" value="1"/>
</dbReference>
<dbReference type="PANTHER" id="PTHR11280">
    <property type="entry name" value="GLUCOSAMINE-6-PHOSPHATE ISOMERASE"/>
    <property type="match status" value="1"/>
</dbReference>
<dbReference type="EMBL" id="FWXT01000003">
    <property type="protein sequence ID" value="SMC95156.1"/>
    <property type="molecule type" value="Genomic_DNA"/>
</dbReference>
<dbReference type="CDD" id="cd01399">
    <property type="entry name" value="GlcN6P_deaminase"/>
    <property type="match status" value="1"/>
</dbReference>
<evidence type="ECO:0000313" key="3">
    <source>
        <dbReference type="Proteomes" id="UP000192756"/>
    </source>
</evidence>
<dbReference type="InterPro" id="IPR037171">
    <property type="entry name" value="NagB/RpiA_transferase-like"/>
</dbReference>
<dbReference type="GO" id="GO:0042802">
    <property type="term" value="F:identical protein binding"/>
    <property type="evidence" value="ECO:0007669"/>
    <property type="project" value="TreeGrafter"/>
</dbReference>
<dbReference type="GO" id="GO:0004342">
    <property type="term" value="F:glucosamine-6-phosphate deaminase activity"/>
    <property type="evidence" value="ECO:0007669"/>
    <property type="project" value="InterPro"/>
</dbReference>
<dbReference type="OrthoDB" id="9791139at2"/>
<dbReference type="Pfam" id="PF01182">
    <property type="entry name" value="Glucosamine_iso"/>
    <property type="match status" value="1"/>
</dbReference>
<dbReference type="PANTHER" id="PTHR11280:SF6">
    <property type="entry name" value="GLUCOSAMINE-6-PHOSPHATE ISOMERASE NAGB"/>
    <property type="match status" value="1"/>
</dbReference>
<dbReference type="InterPro" id="IPR006148">
    <property type="entry name" value="Glc/Gal-6P_isomerase"/>
</dbReference>
<dbReference type="AlphaFoldDB" id="A0A1W2DDJ3"/>
<gene>
    <name evidence="2" type="ORF">SAMN04488524_3605</name>
</gene>
<feature type="domain" description="Glucosamine/galactosamine-6-phosphate isomerase" evidence="1">
    <location>
        <begin position="17"/>
        <end position="240"/>
    </location>
</feature>
<dbReference type="GO" id="GO:0005975">
    <property type="term" value="P:carbohydrate metabolic process"/>
    <property type="evidence" value="ECO:0007669"/>
    <property type="project" value="InterPro"/>
</dbReference>
<dbReference type="GO" id="GO:0006046">
    <property type="term" value="P:N-acetylglucosamine catabolic process"/>
    <property type="evidence" value="ECO:0007669"/>
    <property type="project" value="TreeGrafter"/>
</dbReference>
<reference evidence="3" key="1">
    <citation type="submission" date="2017-04" db="EMBL/GenBank/DDBJ databases">
        <authorList>
            <person name="Varghese N."/>
            <person name="Submissions S."/>
        </authorList>
    </citation>
    <scope>NUCLEOTIDE SEQUENCE [LARGE SCALE GENOMIC DNA]</scope>
    <source>
        <strain evidence="3">DSM 12126</strain>
    </source>
</reference>
<evidence type="ECO:0000259" key="1">
    <source>
        <dbReference type="Pfam" id="PF01182"/>
    </source>
</evidence>
<keyword evidence="3" id="KW-1185">Reference proteome</keyword>
<evidence type="ECO:0000313" key="2">
    <source>
        <dbReference type="EMBL" id="SMC95156.1"/>
    </source>
</evidence>
<dbReference type="GO" id="GO:0006043">
    <property type="term" value="P:glucosamine catabolic process"/>
    <property type="evidence" value="ECO:0007669"/>
    <property type="project" value="TreeGrafter"/>
</dbReference>
<dbReference type="Proteomes" id="UP000192756">
    <property type="component" value="Unassembled WGS sequence"/>
</dbReference>
<dbReference type="RefSeq" id="WP_084240399.1">
    <property type="nucleotide sequence ID" value="NZ_FWXT01000003.1"/>
</dbReference>
<dbReference type="STRING" id="151894.SAMN04488524_3605"/>
<dbReference type="GO" id="GO:0005737">
    <property type="term" value="C:cytoplasm"/>
    <property type="evidence" value="ECO:0007669"/>
    <property type="project" value="TreeGrafter"/>
</dbReference>
<dbReference type="GO" id="GO:0019262">
    <property type="term" value="P:N-acetylneuraminate catabolic process"/>
    <property type="evidence" value="ECO:0007669"/>
    <property type="project" value="TreeGrafter"/>
</dbReference>
<proteinExistence type="predicted"/>
<dbReference type="SUPFAM" id="SSF100950">
    <property type="entry name" value="NagB/RpiA/CoA transferase-like"/>
    <property type="match status" value="1"/>
</dbReference>
<name>A0A1W2DDJ3_9SPHI</name>
<protein>
    <submittedName>
        <fullName evidence="2">Glucosamine-6-phosphate deaminase</fullName>
    </submittedName>
</protein>
<dbReference type="InterPro" id="IPR004547">
    <property type="entry name" value="Glucosamine6P_isomerase"/>
</dbReference>
<sequence length="252" mass="28563">MVREFTTDKLKVQVLEDRNLLGTRAAEAVYQQIKALLATEPYLNIIFAAAPSQHEFLSALIEKDIDWSRINAFHMDEYIGLTEDAPQGFGNFLKARIFEHANFHSVNYIRGNSADVAAECERYEKLLLQFPPHLVCMGIGENTHIAFNDPHVADFNDIRLVKVVDLDQECRQQQVNDGCFAKIDLVPEYALTLTIPALFSGKYIFCMVPGEKKAKAVHHTLSQEITAQYPSTILRKHENAVMFTDKQSSVFV</sequence>